<gene>
    <name evidence="14 16" type="primary">alaS</name>
    <name evidence="16" type="ORF">IAB59_06030</name>
</gene>
<comment type="cofactor">
    <cofactor evidence="14">
        <name>Zn(2+)</name>
        <dbReference type="ChEBI" id="CHEBI:29105"/>
    </cofactor>
    <text evidence="14">Binds 1 zinc ion per subunit.</text>
</comment>
<dbReference type="InterPro" id="IPR018164">
    <property type="entry name" value="Ala-tRNA-synth_IIc_N"/>
</dbReference>
<dbReference type="Proteomes" id="UP000886833">
    <property type="component" value="Unassembled WGS sequence"/>
</dbReference>
<sequence>MRYMTSNEIRKMWVKYFEEHGHKYIKSAPLIPINDDSLLWINAGVTPLKKYFDGSITPESRRIVNIQKCIRTNDIENVGVTKRHHTFFEMMGNFSIGDYFKDEAIEFAFELLTSKEWFDIPLDKLYVTVYTKDEDAYNKWVELGMPNDHIIKLEGNFWEIGEGPCGPDSEIFYDGGEKLDPDGTAWEKFIHDEDQNRYVEIWNNVFSQFNSKPGVPREKYQELPHKNIDTGAGLERWACIFQGVESNFETDLFRPIIEKIEELSGVLYNGETAFKVIADHMKAVTFAISDGASFGNTGRDYVLRRLVRRSVRFGRTLGFSEPFLYKLVPVIVQVMGEAYPELKKNSGEVAVYILDEEKLFFNTLEDGERRLKEIMSDDNDKVISGYDAFRLYDTYGFPLELTEEIASEAGYTVNEQEFNDYMAKQKEQAKKNSRSKTSMASQKKVLMDFTKPSTFVYGLYRLKSSVLAIVSKDKLEKALDHSGYIILKRTCFYSESGGQVSDTGMIIGKNFKARVVDVFKGPNGQHIHKIKLLDGIVHVNDEVEVMVDKPRRKEIEANHSSVHILQYALQQVVDKNIRQAGSYVDDEKLRFDFTCPSKISDEEIVKTEEFVNNMISKNIITSTETMPLNKAKEMGAMALFGEKYGDTVRVVKIDKSIELCGGTHVANTKDIGKFAIFNFESKGSNTYRIEAVAGNRLENTLFEVIKPYNDEMVKLLLKAKEILALAKKQSIDLSFDVEIDNTSPTSYKDIIYNQNELSYVQSEVKALEKTYNNEVEKLTLSNLDMYLSRVKEINGKKLLYLELDNIEMFLVKAMADDLCNKFDEVVVLLANIKQDNSVNFICRSSIPSVNAGYVIKNITTAFSGNGGGSPTFAQGGIKDKSHLSEIKHALEDIINE</sequence>
<dbReference type="InterPro" id="IPR050058">
    <property type="entry name" value="Ala-tRNA_ligase"/>
</dbReference>
<dbReference type="SUPFAM" id="SSF55681">
    <property type="entry name" value="Class II aaRS and biotin synthetases"/>
    <property type="match status" value="1"/>
</dbReference>
<keyword evidence="4 14" id="KW-0436">Ligase</keyword>
<keyword evidence="8 14" id="KW-0067">ATP-binding</keyword>
<comment type="subcellular location">
    <subcellularLocation>
        <location evidence="14">Cytoplasm</location>
    </subcellularLocation>
</comment>
<feature type="domain" description="Alanyl-transfer RNA synthetases family profile" evidence="15">
    <location>
        <begin position="4"/>
        <end position="703"/>
    </location>
</feature>
<feature type="binding site" evidence="14">
    <location>
        <position position="664"/>
    </location>
    <ligand>
        <name>Zn(2+)</name>
        <dbReference type="ChEBI" id="CHEBI:29105"/>
    </ligand>
</feature>
<dbReference type="InterPro" id="IPR009000">
    <property type="entry name" value="Transl_B-barrel_sf"/>
</dbReference>
<evidence type="ECO:0000313" key="16">
    <source>
        <dbReference type="EMBL" id="HIT38013.1"/>
    </source>
</evidence>
<dbReference type="Pfam" id="PF02272">
    <property type="entry name" value="DHHA1"/>
    <property type="match status" value="1"/>
</dbReference>
<protein>
    <recommendedName>
        <fullName evidence="14">Alanine--tRNA ligase</fullName>
        <ecNumber evidence="14">6.1.1.7</ecNumber>
    </recommendedName>
    <alternativeName>
        <fullName evidence="14">Alanyl-tRNA synthetase</fullName>
        <shortName evidence="14">AlaRS</shortName>
    </alternativeName>
</protein>
<comment type="similarity">
    <text evidence="1 14">Belongs to the class-II aminoacyl-tRNA synthetase family.</text>
</comment>
<dbReference type="PRINTS" id="PR00980">
    <property type="entry name" value="TRNASYNTHALA"/>
</dbReference>
<dbReference type="GO" id="GO:0000049">
    <property type="term" value="F:tRNA binding"/>
    <property type="evidence" value="ECO:0007669"/>
    <property type="project" value="UniProtKB-KW"/>
</dbReference>
<dbReference type="GO" id="GO:0002161">
    <property type="term" value="F:aminoacyl-tRNA deacylase activity"/>
    <property type="evidence" value="ECO:0007669"/>
    <property type="project" value="TreeGrafter"/>
</dbReference>
<dbReference type="FunFam" id="3.10.310.40:FF:000001">
    <property type="entry name" value="Alanine--tRNA ligase"/>
    <property type="match status" value="1"/>
</dbReference>
<dbReference type="InterPro" id="IPR018165">
    <property type="entry name" value="Ala-tRNA-synth_IIc_core"/>
</dbReference>
<dbReference type="GO" id="GO:0005524">
    <property type="term" value="F:ATP binding"/>
    <property type="evidence" value="ECO:0007669"/>
    <property type="project" value="UniProtKB-UniRule"/>
</dbReference>
<dbReference type="CDD" id="cd00673">
    <property type="entry name" value="AlaRS_core"/>
    <property type="match status" value="1"/>
</dbReference>
<keyword evidence="5 14" id="KW-0479">Metal-binding</keyword>
<dbReference type="GO" id="GO:0016740">
    <property type="term" value="F:transferase activity"/>
    <property type="evidence" value="ECO:0007669"/>
    <property type="project" value="UniProtKB-ARBA"/>
</dbReference>
<dbReference type="EC" id="6.1.1.7" evidence="14"/>
<evidence type="ECO:0000256" key="7">
    <source>
        <dbReference type="ARBA" id="ARBA00022833"/>
    </source>
</evidence>
<dbReference type="AlphaFoldDB" id="A0A9D1GBS1"/>
<evidence type="ECO:0000256" key="10">
    <source>
        <dbReference type="ARBA" id="ARBA00022917"/>
    </source>
</evidence>
<keyword evidence="7 14" id="KW-0862">Zinc</keyword>
<evidence type="ECO:0000256" key="2">
    <source>
        <dbReference type="ARBA" id="ARBA00022490"/>
    </source>
</evidence>
<keyword evidence="2 14" id="KW-0963">Cytoplasm</keyword>
<dbReference type="GO" id="GO:0004813">
    <property type="term" value="F:alanine-tRNA ligase activity"/>
    <property type="evidence" value="ECO:0007669"/>
    <property type="project" value="UniProtKB-UniRule"/>
</dbReference>
<dbReference type="GO" id="GO:0005829">
    <property type="term" value="C:cytosol"/>
    <property type="evidence" value="ECO:0007669"/>
    <property type="project" value="TreeGrafter"/>
</dbReference>
<feature type="binding site" evidence="14">
    <location>
        <position position="660"/>
    </location>
    <ligand>
        <name>Zn(2+)</name>
        <dbReference type="ChEBI" id="CHEBI:29105"/>
    </ligand>
</feature>
<dbReference type="SUPFAM" id="SSF50447">
    <property type="entry name" value="Translation proteins"/>
    <property type="match status" value="1"/>
</dbReference>
<evidence type="ECO:0000256" key="11">
    <source>
        <dbReference type="ARBA" id="ARBA00023146"/>
    </source>
</evidence>
<keyword evidence="3 14" id="KW-0820">tRNA-binding</keyword>
<dbReference type="Gene3D" id="3.10.310.40">
    <property type="match status" value="1"/>
</dbReference>
<evidence type="ECO:0000256" key="12">
    <source>
        <dbReference type="ARBA" id="ARBA00024779"/>
    </source>
</evidence>
<feature type="binding site" evidence="14">
    <location>
        <position position="559"/>
    </location>
    <ligand>
        <name>Zn(2+)</name>
        <dbReference type="ChEBI" id="CHEBI:29105"/>
    </ligand>
</feature>
<dbReference type="Gene3D" id="2.40.30.130">
    <property type="match status" value="1"/>
</dbReference>
<dbReference type="EMBL" id="DVKQ01000077">
    <property type="protein sequence ID" value="HIT38013.1"/>
    <property type="molecule type" value="Genomic_DNA"/>
</dbReference>
<dbReference type="GO" id="GO:0008270">
    <property type="term" value="F:zinc ion binding"/>
    <property type="evidence" value="ECO:0007669"/>
    <property type="project" value="UniProtKB-UniRule"/>
</dbReference>
<comment type="function">
    <text evidence="12 14">Catalyzes the attachment of alanine to tRNA(Ala) in a two-step reaction: alanine is first activated by ATP to form Ala-AMP and then transferred to the acceptor end of tRNA(Ala). Also edits incorrectly charged Ser-tRNA(Ala) and Gly-tRNA(Ala) via its editing domain.</text>
</comment>
<dbReference type="Pfam" id="PF01411">
    <property type="entry name" value="tRNA-synt_2c"/>
    <property type="match status" value="1"/>
</dbReference>
<dbReference type="FunFam" id="3.30.54.20:FF:000001">
    <property type="entry name" value="Alanine--tRNA ligase"/>
    <property type="match status" value="1"/>
</dbReference>
<dbReference type="SUPFAM" id="SSF55186">
    <property type="entry name" value="ThrRS/AlaRS common domain"/>
    <property type="match status" value="1"/>
</dbReference>
<dbReference type="InterPro" id="IPR002318">
    <property type="entry name" value="Ala-tRNA-lgiase_IIc"/>
</dbReference>
<proteinExistence type="inferred from homology"/>
<dbReference type="PROSITE" id="PS50860">
    <property type="entry name" value="AA_TRNA_LIGASE_II_ALA"/>
    <property type="match status" value="1"/>
</dbReference>
<dbReference type="InterPro" id="IPR003156">
    <property type="entry name" value="DHHA1_dom"/>
</dbReference>
<dbReference type="InterPro" id="IPR023033">
    <property type="entry name" value="Ala_tRNA_ligase_euk/bac"/>
</dbReference>
<dbReference type="Gene3D" id="3.30.54.20">
    <property type="match status" value="1"/>
</dbReference>
<keyword evidence="9 14" id="KW-0694">RNA-binding</keyword>
<comment type="catalytic activity">
    <reaction evidence="13 14">
        <text>tRNA(Ala) + L-alanine + ATP = L-alanyl-tRNA(Ala) + AMP + diphosphate</text>
        <dbReference type="Rhea" id="RHEA:12540"/>
        <dbReference type="Rhea" id="RHEA-COMP:9657"/>
        <dbReference type="Rhea" id="RHEA-COMP:9923"/>
        <dbReference type="ChEBI" id="CHEBI:30616"/>
        <dbReference type="ChEBI" id="CHEBI:33019"/>
        <dbReference type="ChEBI" id="CHEBI:57972"/>
        <dbReference type="ChEBI" id="CHEBI:78442"/>
        <dbReference type="ChEBI" id="CHEBI:78497"/>
        <dbReference type="ChEBI" id="CHEBI:456215"/>
        <dbReference type="EC" id="6.1.1.7"/>
    </reaction>
</comment>
<comment type="domain">
    <text evidence="14">Consists of three domains; the N-terminal catalytic domain, the editing domain and the C-terminal C-Ala domain. The editing domain removes incorrectly charged amino acids, while the C-Ala domain, along with tRNA(Ala), serves as a bridge to cooperatively bring together the editing and aminoacylation centers thus stimulating deacylation of misacylated tRNAs.</text>
</comment>
<dbReference type="InterPro" id="IPR018163">
    <property type="entry name" value="Thr/Ala-tRNA-synth_IIc_edit"/>
</dbReference>
<dbReference type="HAMAP" id="MF_00036_B">
    <property type="entry name" value="Ala_tRNA_synth_B"/>
    <property type="match status" value="1"/>
</dbReference>
<dbReference type="SUPFAM" id="SSF101353">
    <property type="entry name" value="Putative anticodon-binding domain of alanyl-tRNA synthetase (AlaRS)"/>
    <property type="match status" value="1"/>
</dbReference>
<dbReference type="Pfam" id="PF07973">
    <property type="entry name" value="tRNA_SAD"/>
    <property type="match status" value="1"/>
</dbReference>
<keyword evidence="6 14" id="KW-0547">Nucleotide-binding</keyword>
<dbReference type="InterPro" id="IPR012947">
    <property type="entry name" value="tRNA_SAD"/>
</dbReference>
<evidence type="ECO:0000256" key="9">
    <source>
        <dbReference type="ARBA" id="ARBA00022884"/>
    </source>
</evidence>
<evidence type="ECO:0000259" key="15">
    <source>
        <dbReference type="PROSITE" id="PS50860"/>
    </source>
</evidence>
<dbReference type="NCBIfam" id="TIGR00344">
    <property type="entry name" value="alaS"/>
    <property type="match status" value="1"/>
</dbReference>
<dbReference type="GO" id="GO:0140096">
    <property type="term" value="F:catalytic activity, acting on a protein"/>
    <property type="evidence" value="ECO:0007669"/>
    <property type="project" value="UniProtKB-ARBA"/>
</dbReference>
<dbReference type="FunFam" id="3.30.980.10:FF:000004">
    <property type="entry name" value="Alanine--tRNA ligase, cytoplasmic"/>
    <property type="match status" value="1"/>
</dbReference>
<keyword evidence="11 14" id="KW-0030">Aminoacyl-tRNA synthetase</keyword>
<dbReference type="PANTHER" id="PTHR11777">
    <property type="entry name" value="ALANYL-TRNA SYNTHETASE"/>
    <property type="match status" value="1"/>
</dbReference>
<dbReference type="GO" id="GO:0006419">
    <property type="term" value="P:alanyl-tRNA aminoacylation"/>
    <property type="evidence" value="ECO:0007669"/>
    <property type="project" value="UniProtKB-UniRule"/>
</dbReference>
<evidence type="ECO:0000256" key="13">
    <source>
        <dbReference type="ARBA" id="ARBA00048300"/>
    </source>
</evidence>
<evidence type="ECO:0000256" key="1">
    <source>
        <dbReference type="ARBA" id="ARBA00008226"/>
    </source>
</evidence>
<keyword evidence="10 14" id="KW-0648">Protein biosynthesis</keyword>
<evidence type="ECO:0000256" key="3">
    <source>
        <dbReference type="ARBA" id="ARBA00022555"/>
    </source>
</evidence>
<dbReference type="FunFam" id="3.30.930.10:FF:000046">
    <property type="entry name" value="Alanine--tRNA ligase"/>
    <property type="match status" value="1"/>
</dbReference>
<evidence type="ECO:0000256" key="6">
    <source>
        <dbReference type="ARBA" id="ARBA00022741"/>
    </source>
</evidence>
<name>A0A9D1GBS1_9FIRM</name>
<reference evidence="16" key="2">
    <citation type="journal article" date="2021" name="PeerJ">
        <title>Extensive microbial diversity within the chicken gut microbiome revealed by metagenomics and culture.</title>
        <authorList>
            <person name="Gilroy R."/>
            <person name="Ravi A."/>
            <person name="Getino M."/>
            <person name="Pursley I."/>
            <person name="Horton D.L."/>
            <person name="Alikhan N.F."/>
            <person name="Baker D."/>
            <person name="Gharbi K."/>
            <person name="Hall N."/>
            <person name="Watson M."/>
            <person name="Adriaenssens E.M."/>
            <person name="Foster-Nyarko E."/>
            <person name="Jarju S."/>
            <person name="Secka A."/>
            <person name="Antonio M."/>
            <person name="Oren A."/>
            <person name="Chaudhuri R.R."/>
            <person name="La Ragione R."/>
            <person name="Hildebrand F."/>
            <person name="Pallen M.J."/>
        </authorList>
    </citation>
    <scope>NUCLEOTIDE SEQUENCE</scope>
    <source>
        <strain evidence="16">CHK195-26880</strain>
    </source>
</reference>
<feature type="binding site" evidence="14">
    <location>
        <position position="563"/>
    </location>
    <ligand>
        <name>Zn(2+)</name>
        <dbReference type="ChEBI" id="CHEBI:29105"/>
    </ligand>
</feature>
<dbReference type="InterPro" id="IPR018162">
    <property type="entry name" value="Ala-tRNA-ligase_IIc_anticod-bd"/>
</dbReference>
<evidence type="ECO:0000256" key="8">
    <source>
        <dbReference type="ARBA" id="ARBA00022840"/>
    </source>
</evidence>
<dbReference type="SMART" id="SM00863">
    <property type="entry name" value="tRNA_SAD"/>
    <property type="match status" value="1"/>
</dbReference>
<evidence type="ECO:0000313" key="17">
    <source>
        <dbReference type="Proteomes" id="UP000886833"/>
    </source>
</evidence>
<dbReference type="InterPro" id="IPR045864">
    <property type="entry name" value="aa-tRNA-synth_II/BPL/LPL"/>
</dbReference>
<evidence type="ECO:0000256" key="5">
    <source>
        <dbReference type="ARBA" id="ARBA00022723"/>
    </source>
</evidence>
<reference evidence="16" key="1">
    <citation type="submission" date="2020-10" db="EMBL/GenBank/DDBJ databases">
        <authorList>
            <person name="Gilroy R."/>
        </authorList>
    </citation>
    <scope>NUCLEOTIDE SEQUENCE</scope>
    <source>
        <strain evidence="16">CHK195-26880</strain>
    </source>
</reference>
<organism evidence="16 17">
    <name type="scientific">Candidatus Onthousia faecipullorum</name>
    <dbReference type="NCBI Taxonomy" id="2840887"/>
    <lineage>
        <taxon>Bacteria</taxon>
        <taxon>Bacillati</taxon>
        <taxon>Bacillota</taxon>
        <taxon>Bacilli</taxon>
        <taxon>Candidatus Onthousia</taxon>
    </lineage>
</organism>
<dbReference type="Gene3D" id="3.30.980.10">
    <property type="entry name" value="Threonyl-trna Synthetase, Chain A, domain 2"/>
    <property type="match status" value="1"/>
</dbReference>
<comment type="caution">
    <text evidence="16">The sequence shown here is derived from an EMBL/GenBank/DDBJ whole genome shotgun (WGS) entry which is preliminary data.</text>
</comment>
<evidence type="ECO:0000256" key="14">
    <source>
        <dbReference type="HAMAP-Rule" id="MF_00036"/>
    </source>
</evidence>
<dbReference type="PANTHER" id="PTHR11777:SF9">
    <property type="entry name" value="ALANINE--TRNA LIGASE, CYTOPLASMIC"/>
    <property type="match status" value="1"/>
</dbReference>
<dbReference type="Gene3D" id="3.30.930.10">
    <property type="entry name" value="Bira Bifunctional Protein, Domain 2"/>
    <property type="match status" value="1"/>
</dbReference>
<accession>A0A9D1GBS1</accession>
<evidence type="ECO:0000256" key="4">
    <source>
        <dbReference type="ARBA" id="ARBA00022598"/>
    </source>
</evidence>